<dbReference type="Proteomes" id="UP000327013">
    <property type="component" value="Chromosome 6"/>
</dbReference>
<organism evidence="2 3">
    <name type="scientific">Carpinus fangiana</name>
    <dbReference type="NCBI Taxonomy" id="176857"/>
    <lineage>
        <taxon>Eukaryota</taxon>
        <taxon>Viridiplantae</taxon>
        <taxon>Streptophyta</taxon>
        <taxon>Embryophyta</taxon>
        <taxon>Tracheophyta</taxon>
        <taxon>Spermatophyta</taxon>
        <taxon>Magnoliopsida</taxon>
        <taxon>eudicotyledons</taxon>
        <taxon>Gunneridae</taxon>
        <taxon>Pentapetalae</taxon>
        <taxon>rosids</taxon>
        <taxon>fabids</taxon>
        <taxon>Fagales</taxon>
        <taxon>Betulaceae</taxon>
        <taxon>Carpinus</taxon>
    </lineage>
</organism>
<accession>A0A5N6RG25</accession>
<proteinExistence type="predicted"/>
<name>A0A5N6RG25_9ROSI</name>
<evidence type="ECO:0000256" key="1">
    <source>
        <dbReference type="SAM" id="MobiDB-lite"/>
    </source>
</evidence>
<feature type="compositionally biased region" description="Acidic residues" evidence="1">
    <location>
        <begin position="53"/>
        <end position="68"/>
    </location>
</feature>
<reference evidence="2 3" key="1">
    <citation type="submission" date="2019-06" db="EMBL/GenBank/DDBJ databases">
        <title>A chromosomal-level reference genome of Carpinus fangiana (Coryloideae, Betulaceae).</title>
        <authorList>
            <person name="Yang X."/>
            <person name="Wang Z."/>
            <person name="Zhang L."/>
            <person name="Hao G."/>
            <person name="Liu J."/>
            <person name="Yang Y."/>
        </authorList>
    </citation>
    <scope>NUCLEOTIDE SEQUENCE [LARGE SCALE GENOMIC DNA]</scope>
    <source>
        <strain evidence="2">Cfa_2016G</strain>
        <tissue evidence="2">Leaf</tissue>
    </source>
</reference>
<feature type="region of interest" description="Disordered" evidence="1">
    <location>
        <begin position="19"/>
        <end position="93"/>
    </location>
</feature>
<gene>
    <name evidence="2" type="ORF">FH972_016136</name>
</gene>
<feature type="compositionally biased region" description="Low complexity" evidence="1">
    <location>
        <begin position="28"/>
        <end position="38"/>
    </location>
</feature>
<dbReference type="EMBL" id="CM017326">
    <property type="protein sequence ID" value="KAE8077584.1"/>
    <property type="molecule type" value="Genomic_DNA"/>
</dbReference>
<dbReference type="OrthoDB" id="1646653at2759"/>
<keyword evidence="3" id="KW-1185">Reference proteome</keyword>
<dbReference type="AlphaFoldDB" id="A0A5N6RG25"/>
<evidence type="ECO:0000313" key="3">
    <source>
        <dbReference type="Proteomes" id="UP000327013"/>
    </source>
</evidence>
<sequence length="212" mass="23628">MQNTFVLCRLFDKHKKSVEGRKLNKPGSAVSSPTSSKSSLEEAKSKLAVASEQAEDYPTIDECFDAEDSDRTASDSRAPVEGGDNNFNASTAENQVAQVIDTEVDLQVEVDSNMSYVPPEPLDWSSLSPLHLQMQNEFGPFCMSDPVTNDLNNDHGVVCFQYGTNEGAAYISQFWDSVPNDRDEYFHNYASSQMNLDFDGETWKHKTPPKTH</sequence>
<evidence type="ECO:0000313" key="2">
    <source>
        <dbReference type="EMBL" id="KAE8077584.1"/>
    </source>
</evidence>
<protein>
    <recommendedName>
        <fullName evidence="4">NAC domain-containing protein</fullName>
    </recommendedName>
</protein>
<evidence type="ECO:0008006" key="4">
    <source>
        <dbReference type="Google" id="ProtNLM"/>
    </source>
</evidence>